<gene>
    <name evidence="1" type="ORF">EXN66_Car009171</name>
</gene>
<evidence type="ECO:0000313" key="1">
    <source>
        <dbReference type="EMBL" id="KAF3693495.1"/>
    </source>
</evidence>
<protein>
    <submittedName>
        <fullName evidence="1">Uncharacterized protein</fullName>
    </submittedName>
</protein>
<reference evidence="1 2" key="1">
    <citation type="submission" date="2019-02" db="EMBL/GenBank/DDBJ databases">
        <title>Opniocepnalus argus genome.</title>
        <authorList>
            <person name="Zhou C."/>
            <person name="Xiao S."/>
        </authorList>
    </citation>
    <scope>NUCLEOTIDE SEQUENCE [LARGE SCALE GENOMIC DNA]</scope>
    <source>
        <strain evidence="1">OARG1902GOOAL</strain>
        <tissue evidence="1">Muscle</tissue>
    </source>
</reference>
<reference evidence="2" key="2">
    <citation type="submission" date="2019-02" db="EMBL/GenBank/DDBJ databases">
        <title>Opniocepnalus argus Var Kimnra genome.</title>
        <authorList>
            <person name="Zhou C."/>
            <person name="Xiao S."/>
        </authorList>
    </citation>
    <scope>NUCLEOTIDE SEQUENCE [LARGE SCALE GENOMIC DNA]</scope>
</reference>
<evidence type="ECO:0000313" key="2">
    <source>
        <dbReference type="Proteomes" id="UP000503349"/>
    </source>
</evidence>
<dbReference type="Proteomes" id="UP000503349">
    <property type="component" value="Chromosome 9"/>
</dbReference>
<keyword evidence="2" id="KW-1185">Reference proteome</keyword>
<organism evidence="1 2">
    <name type="scientific">Channa argus</name>
    <name type="common">Northern snakehead</name>
    <name type="synonym">Ophicephalus argus</name>
    <dbReference type="NCBI Taxonomy" id="215402"/>
    <lineage>
        <taxon>Eukaryota</taxon>
        <taxon>Metazoa</taxon>
        <taxon>Chordata</taxon>
        <taxon>Craniata</taxon>
        <taxon>Vertebrata</taxon>
        <taxon>Euteleostomi</taxon>
        <taxon>Actinopterygii</taxon>
        <taxon>Neopterygii</taxon>
        <taxon>Teleostei</taxon>
        <taxon>Neoteleostei</taxon>
        <taxon>Acanthomorphata</taxon>
        <taxon>Anabantaria</taxon>
        <taxon>Anabantiformes</taxon>
        <taxon>Channoidei</taxon>
        <taxon>Channidae</taxon>
        <taxon>Channa</taxon>
    </lineage>
</organism>
<sequence length="56" mass="6580">MYCKKTKVHAVYSFHERCLGTNTKLLSRLNADLAPLWPQLSLGERWGTSWSSRFFF</sequence>
<proteinExistence type="predicted"/>
<dbReference type="AlphaFoldDB" id="A0A6G1PTA5"/>
<accession>A0A6G1PTA5</accession>
<name>A0A6G1PTA5_CHAAH</name>
<dbReference type="EMBL" id="CM015720">
    <property type="protein sequence ID" value="KAF3693495.1"/>
    <property type="molecule type" value="Genomic_DNA"/>
</dbReference>